<dbReference type="InterPro" id="IPR050547">
    <property type="entry name" value="DEAD_box_RNA_helicases"/>
</dbReference>
<dbReference type="PROSITE" id="PS51195">
    <property type="entry name" value="Q_MOTIF"/>
    <property type="match status" value="1"/>
</dbReference>
<dbReference type="GO" id="GO:0005829">
    <property type="term" value="C:cytosol"/>
    <property type="evidence" value="ECO:0007669"/>
    <property type="project" value="TreeGrafter"/>
</dbReference>
<dbReference type="FunFam" id="3.40.50.300:FF:000783">
    <property type="entry name" value="DEAD-box ATP-dependent RNA helicase CshA"/>
    <property type="match status" value="1"/>
</dbReference>
<dbReference type="Gene3D" id="3.40.50.300">
    <property type="entry name" value="P-loop containing nucleotide triphosphate hydrolases"/>
    <property type="match status" value="2"/>
</dbReference>
<dbReference type="FunFam" id="3.40.50.300:FF:000108">
    <property type="entry name" value="ATP-dependent RNA helicase RhlE"/>
    <property type="match status" value="1"/>
</dbReference>
<dbReference type="InterPro" id="IPR030880">
    <property type="entry name" value="DEAD_helicase_CshA"/>
</dbReference>
<dbReference type="GO" id="GO:0006401">
    <property type="term" value="P:RNA catabolic process"/>
    <property type="evidence" value="ECO:0007669"/>
    <property type="project" value="UniProtKB-UniRule"/>
</dbReference>
<dbReference type="InterPro" id="IPR014014">
    <property type="entry name" value="RNA_helicase_DEAD_Q_motif"/>
</dbReference>
<evidence type="ECO:0000256" key="4">
    <source>
        <dbReference type="ARBA" id="ARBA00022806"/>
    </source>
</evidence>
<feature type="compositionally biased region" description="Basic and acidic residues" evidence="11">
    <location>
        <begin position="428"/>
        <end position="439"/>
    </location>
</feature>
<dbReference type="Proteomes" id="UP000001286">
    <property type="component" value="Chromosome"/>
</dbReference>
<dbReference type="RefSeq" id="WP_014092295.1">
    <property type="nucleotide sequence ID" value="NC_016011.1"/>
</dbReference>
<dbReference type="HOGENOM" id="CLU_003041_21_1_9"/>
<evidence type="ECO:0000256" key="2">
    <source>
        <dbReference type="ARBA" id="ARBA00022741"/>
    </source>
</evidence>
<feature type="compositionally biased region" description="Gly residues" evidence="11">
    <location>
        <begin position="485"/>
        <end position="496"/>
    </location>
</feature>
<evidence type="ECO:0000313" key="15">
    <source>
        <dbReference type="EMBL" id="CBW85290.1"/>
    </source>
</evidence>
<comment type="subcellular location">
    <subcellularLocation>
        <location evidence="9">Cytoplasm</location>
    </subcellularLocation>
</comment>
<evidence type="ECO:0000256" key="8">
    <source>
        <dbReference type="ARBA" id="ARBA00047984"/>
    </source>
</evidence>
<comment type="similarity">
    <text evidence="9">Belongs to the DEAD box helicase family. CshA subfamily.</text>
</comment>
<comment type="function">
    <text evidence="9">DEAD-box RNA helicase possibly involved in RNA degradation. Unwinds dsRNA in both 5'- and 3'-directions, has RNA-dependent ATPase activity.</text>
</comment>
<proteinExistence type="inferred from homology"/>
<evidence type="ECO:0000256" key="7">
    <source>
        <dbReference type="ARBA" id="ARBA00023016"/>
    </source>
</evidence>
<evidence type="ECO:0000256" key="5">
    <source>
        <dbReference type="ARBA" id="ARBA00022840"/>
    </source>
</evidence>
<sequence>MTKFSEFGLDEKIVKSVNRMGFEEATPIQEKTIPLGLAGKDLIGQAQTGTGKTAAFGLPMIHKIDQKSNNVQALIIAPTRELAIQVSEELYKLSYDKHVRVLAVYGGSDISRQIRSLKKKPQIVVGTPGRILDHINRRTLKLDNVETIVLDEADEMLNMGFIDDIETILKEVPAERQTLLFSATMPDPIRRIGERFMHSPELIRIKAKEMTALLIEQFFVKVHEKEKFDVLSRLLDVQAPELAIVFGRTKRRVDELSRALDMRGYVAEGIHGDLTQAKRMSVLRKFKEGKIDVLVATDVAARGLDISGVTHVYNYDIPQDPESYVHRIGRTGRAGKEGMAITFVQPREMGYLRIVEETTKKRMQPLQAPTWDEAFAGQLRVATEKIQEAITEENLADYKTFANELLEKYDATDIAAAMLKMLAKEPDKTPVHITEERPLPSRGGGGYKGKGGNGKGGKGGGGYRGGSGKGGSYRDRNNSGKGRRSGGGSGNGSGGGNRDRRGNGEQRPSGGGNKGSYSQKSK</sequence>
<reference evidence="15 16" key="1">
    <citation type="journal article" date="2011" name="J. Bacteriol.">
        <title>Complete genome sequence of the animal pathogen Listeria ivanovii, which provides insights into host specificities and evolution of the genus Listeria.</title>
        <authorList>
            <person name="Buchrieser C."/>
            <person name="Rusniok C."/>
            <person name="Garrido P."/>
            <person name="Hain T."/>
            <person name="Scortti M."/>
            <person name="Lampidis R."/>
            <person name="Karst U."/>
            <person name="Chakraborty T."/>
            <person name="Cossart P."/>
            <person name="Kreft J."/>
            <person name="Vazquez-Boland J.A."/>
            <person name="Goebel W."/>
            <person name="Glaser P."/>
        </authorList>
    </citation>
    <scope>NUCLEOTIDE SEQUENCE [LARGE SCALE GENOMIC DNA]</scope>
    <source>
        <strain evidence="16">ATCC BAA-678 / PAM 55</strain>
    </source>
</reference>
<feature type="domain" description="Helicase ATP-binding" evidence="12">
    <location>
        <begin position="33"/>
        <end position="203"/>
    </location>
</feature>
<dbReference type="PROSITE" id="PS51194">
    <property type="entry name" value="HELICASE_CTER"/>
    <property type="match status" value="1"/>
</dbReference>
<keyword evidence="5 9" id="KW-0067">ATP-binding</keyword>
<keyword evidence="1 9" id="KW-0963">Cytoplasm</keyword>
<dbReference type="CDD" id="cd00268">
    <property type="entry name" value="DEADc"/>
    <property type="match status" value="1"/>
</dbReference>
<keyword evidence="7 9" id="KW-0346">Stress response</keyword>
<feature type="compositionally biased region" description="Gly residues" evidence="11">
    <location>
        <begin position="442"/>
        <end position="471"/>
    </location>
</feature>
<evidence type="ECO:0000256" key="10">
    <source>
        <dbReference type="PROSITE-ProRule" id="PRU00552"/>
    </source>
</evidence>
<feature type="domain" description="Helicase C-terminal" evidence="13">
    <location>
        <begin position="214"/>
        <end position="374"/>
    </location>
</feature>
<dbReference type="GO" id="GO:0005524">
    <property type="term" value="F:ATP binding"/>
    <property type="evidence" value="ECO:0007669"/>
    <property type="project" value="UniProtKB-UniRule"/>
</dbReference>
<organism evidence="15 16">
    <name type="scientific">Listeria ivanovii (strain ATCC BAA-678 / PAM 55)</name>
    <dbReference type="NCBI Taxonomy" id="881621"/>
    <lineage>
        <taxon>Bacteria</taxon>
        <taxon>Bacillati</taxon>
        <taxon>Bacillota</taxon>
        <taxon>Bacilli</taxon>
        <taxon>Bacillales</taxon>
        <taxon>Listeriaceae</taxon>
        <taxon>Listeria</taxon>
    </lineage>
</organism>
<dbReference type="InterPro" id="IPR044742">
    <property type="entry name" value="DEAD/DEAH_RhlB"/>
</dbReference>
<keyword evidence="2 9" id="KW-0547">Nucleotide-binding</keyword>
<evidence type="ECO:0000256" key="3">
    <source>
        <dbReference type="ARBA" id="ARBA00022801"/>
    </source>
</evidence>
<dbReference type="Pfam" id="PF00271">
    <property type="entry name" value="Helicase_C"/>
    <property type="match status" value="1"/>
</dbReference>
<dbReference type="GO" id="GO:0033592">
    <property type="term" value="F:RNA strand annealing activity"/>
    <property type="evidence" value="ECO:0007669"/>
    <property type="project" value="TreeGrafter"/>
</dbReference>
<dbReference type="OrthoDB" id="9805696at2"/>
<protein>
    <recommendedName>
        <fullName evidence="9">DEAD-box ATP-dependent RNA helicase CshA</fullName>
        <ecNumber evidence="9">3.6.4.13</ecNumber>
    </recommendedName>
</protein>
<evidence type="ECO:0000259" key="13">
    <source>
        <dbReference type="PROSITE" id="PS51194"/>
    </source>
</evidence>
<dbReference type="Pfam" id="PF25399">
    <property type="entry name" value="DeaD_dimer"/>
    <property type="match status" value="1"/>
</dbReference>
<dbReference type="AlphaFoldDB" id="G2ZDG5"/>
<comment type="catalytic activity">
    <reaction evidence="8 9">
        <text>ATP + H2O = ADP + phosphate + H(+)</text>
        <dbReference type="Rhea" id="RHEA:13065"/>
        <dbReference type="ChEBI" id="CHEBI:15377"/>
        <dbReference type="ChEBI" id="CHEBI:15378"/>
        <dbReference type="ChEBI" id="CHEBI:30616"/>
        <dbReference type="ChEBI" id="CHEBI:43474"/>
        <dbReference type="ChEBI" id="CHEBI:456216"/>
        <dbReference type="EC" id="3.6.4.13"/>
    </reaction>
</comment>
<dbReference type="InterPro" id="IPR000629">
    <property type="entry name" value="RNA-helicase_DEAD-box_CS"/>
</dbReference>
<dbReference type="SMART" id="SM00490">
    <property type="entry name" value="HELICc"/>
    <property type="match status" value="1"/>
</dbReference>
<dbReference type="GO" id="GO:0009409">
    <property type="term" value="P:response to cold"/>
    <property type="evidence" value="ECO:0007669"/>
    <property type="project" value="TreeGrafter"/>
</dbReference>
<dbReference type="KEGG" id="liv:LIV_0804"/>
<feature type="region of interest" description="Disordered" evidence="11">
    <location>
        <begin position="428"/>
        <end position="522"/>
    </location>
</feature>
<dbReference type="PROSITE" id="PS51192">
    <property type="entry name" value="HELICASE_ATP_BIND_1"/>
    <property type="match status" value="1"/>
</dbReference>
<dbReference type="PANTHER" id="PTHR47963:SF5">
    <property type="entry name" value="DEAD-BOX ATP-DEPENDENT RNA HELICASE CSHA"/>
    <property type="match status" value="1"/>
</dbReference>
<dbReference type="eggNOG" id="COG0513">
    <property type="taxonomic scope" value="Bacteria"/>
</dbReference>
<dbReference type="GO" id="GO:0005840">
    <property type="term" value="C:ribosome"/>
    <property type="evidence" value="ECO:0007669"/>
    <property type="project" value="TreeGrafter"/>
</dbReference>
<feature type="short sequence motif" description="Q motif" evidence="10">
    <location>
        <begin position="2"/>
        <end position="30"/>
    </location>
</feature>
<dbReference type="InterPro" id="IPR011545">
    <property type="entry name" value="DEAD/DEAH_box_helicase_dom"/>
</dbReference>
<dbReference type="SMART" id="SM00487">
    <property type="entry name" value="DEXDc"/>
    <property type="match status" value="1"/>
</dbReference>
<evidence type="ECO:0000313" key="16">
    <source>
        <dbReference type="Proteomes" id="UP000001286"/>
    </source>
</evidence>
<dbReference type="GO" id="GO:0003724">
    <property type="term" value="F:RNA helicase activity"/>
    <property type="evidence" value="ECO:0007669"/>
    <property type="project" value="UniProtKB-UniRule"/>
</dbReference>
<evidence type="ECO:0000259" key="14">
    <source>
        <dbReference type="PROSITE" id="PS51195"/>
    </source>
</evidence>
<comment type="subunit">
    <text evidence="9">Oligomerizes, may be a member of the RNA degradosome.</text>
</comment>
<keyword evidence="3 9" id="KW-0378">Hydrolase</keyword>
<evidence type="ECO:0000256" key="1">
    <source>
        <dbReference type="ARBA" id="ARBA00022490"/>
    </source>
</evidence>
<gene>
    <name evidence="9" type="primary">cshA</name>
    <name evidence="15" type="ordered locus">LIV_0804</name>
</gene>
<keyword evidence="6 9" id="KW-0694">RNA-binding</keyword>
<dbReference type="HAMAP" id="MF_01493">
    <property type="entry name" value="DEAD_helicase_CshA"/>
    <property type="match status" value="1"/>
</dbReference>
<dbReference type="SUPFAM" id="SSF52540">
    <property type="entry name" value="P-loop containing nucleoside triphosphate hydrolases"/>
    <property type="match status" value="1"/>
</dbReference>
<dbReference type="CDD" id="cd18787">
    <property type="entry name" value="SF2_C_DEAD"/>
    <property type="match status" value="1"/>
</dbReference>
<dbReference type="EMBL" id="FR687253">
    <property type="protein sequence ID" value="CBW85290.1"/>
    <property type="molecule type" value="Genomic_DNA"/>
</dbReference>
<dbReference type="PROSITE" id="PS00039">
    <property type="entry name" value="DEAD_ATP_HELICASE"/>
    <property type="match status" value="1"/>
</dbReference>
<dbReference type="InterPro" id="IPR027417">
    <property type="entry name" value="P-loop_NTPase"/>
</dbReference>
<dbReference type="InterPro" id="IPR001650">
    <property type="entry name" value="Helicase_C-like"/>
</dbReference>
<name>G2ZDG5_LISIP</name>
<dbReference type="GO" id="GO:0016887">
    <property type="term" value="F:ATP hydrolysis activity"/>
    <property type="evidence" value="ECO:0007669"/>
    <property type="project" value="RHEA"/>
</dbReference>
<feature type="domain" description="DEAD-box RNA helicase Q" evidence="14">
    <location>
        <begin position="2"/>
        <end position="30"/>
    </location>
</feature>
<accession>G2ZDG5</accession>
<evidence type="ECO:0000256" key="6">
    <source>
        <dbReference type="ARBA" id="ARBA00022884"/>
    </source>
</evidence>
<evidence type="ECO:0000256" key="9">
    <source>
        <dbReference type="HAMAP-Rule" id="MF_01493"/>
    </source>
</evidence>
<dbReference type="InterPro" id="IPR057325">
    <property type="entry name" value="DeaD_dimer"/>
</dbReference>
<dbReference type="PANTHER" id="PTHR47963">
    <property type="entry name" value="DEAD-BOX ATP-DEPENDENT RNA HELICASE 47, MITOCHONDRIAL"/>
    <property type="match status" value="1"/>
</dbReference>
<dbReference type="Pfam" id="PF00270">
    <property type="entry name" value="DEAD"/>
    <property type="match status" value="1"/>
</dbReference>
<dbReference type="InterPro" id="IPR014001">
    <property type="entry name" value="Helicase_ATP-bd"/>
</dbReference>
<evidence type="ECO:0000259" key="12">
    <source>
        <dbReference type="PROSITE" id="PS51192"/>
    </source>
</evidence>
<evidence type="ECO:0000256" key="11">
    <source>
        <dbReference type="SAM" id="MobiDB-lite"/>
    </source>
</evidence>
<keyword evidence="4 9" id="KW-0347">Helicase</keyword>
<dbReference type="EC" id="3.6.4.13" evidence="9"/>